<keyword evidence="1" id="KW-0812">Transmembrane</keyword>
<accession>A0AA36DDG8</accession>
<keyword evidence="1" id="KW-0472">Membrane</keyword>
<gene>
    <name evidence="2" type="ORF">MSPICULIGERA_LOCUS22319</name>
</gene>
<feature type="transmembrane region" description="Helical" evidence="1">
    <location>
        <begin position="6"/>
        <end position="23"/>
    </location>
</feature>
<organism evidence="2 3">
    <name type="scientific">Mesorhabditis spiculigera</name>
    <dbReference type="NCBI Taxonomy" id="96644"/>
    <lineage>
        <taxon>Eukaryota</taxon>
        <taxon>Metazoa</taxon>
        <taxon>Ecdysozoa</taxon>
        <taxon>Nematoda</taxon>
        <taxon>Chromadorea</taxon>
        <taxon>Rhabditida</taxon>
        <taxon>Rhabditina</taxon>
        <taxon>Rhabditomorpha</taxon>
        <taxon>Rhabditoidea</taxon>
        <taxon>Rhabditidae</taxon>
        <taxon>Mesorhabditinae</taxon>
        <taxon>Mesorhabditis</taxon>
    </lineage>
</organism>
<reference evidence="2" key="1">
    <citation type="submission" date="2023-06" db="EMBL/GenBank/DDBJ databases">
        <authorList>
            <person name="Delattre M."/>
        </authorList>
    </citation>
    <scope>NUCLEOTIDE SEQUENCE</scope>
    <source>
        <strain evidence="2">AF72</strain>
    </source>
</reference>
<comment type="caution">
    <text evidence="2">The sequence shown here is derived from an EMBL/GenBank/DDBJ whole genome shotgun (WGS) entry which is preliminary data.</text>
</comment>
<feature type="non-terminal residue" evidence="2">
    <location>
        <position position="1"/>
    </location>
</feature>
<sequence>MVSPALGLITFVGYVAFMVYGLCRASTRKHITKAAPLLLALLLQDAVALISGIPLLYTAIAIRADWTELPPVFYKNLLALGIGLNAVVTTWSNSWLLKKYRDMLVARFHLKPTAEVDHPLVERPRQQE</sequence>
<protein>
    <submittedName>
        <fullName evidence="2">Uncharacterized protein</fullName>
    </submittedName>
</protein>
<proteinExistence type="predicted"/>
<name>A0AA36DDG8_9BILA</name>
<feature type="transmembrane region" description="Helical" evidence="1">
    <location>
        <begin position="77"/>
        <end position="97"/>
    </location>
</feature>
<dbReference type="Proteomes" id="UP001177023">
    <property type="component" value="Unassembled WGS sequence"/>
</dbReference>
<evidence type="ECO:0000313" key="3">
    <source>
        <dbReference type="Proteomes" id="UP001177023"/>
    </source>
</evidence>
<evidence type="ECO:0000256" key="1">
    <source>
        <dbReference type="SAM" id="Phobius"/>
    </source>
</evidence>
<dbReference type="EMBL" id="CATQJA010002690">
    <property type="protein sequence ID" value="CAJ0584259.1"/>
    <property type="molecule type" value="Genomic_DNA"/>
</dbReference>
<keyword evidence="1" id="KW-1133">Transmembrane helix</keyword>
<dbReference type="AlphaFoldDB" id="A0AA36DDG8"/>
<feature type="transmembrane region" description="Helical" evidence="1">
    <location>
        <begin position="35"/>
        <end position="57"/>
    </location>
</feature>
<keyword evidence="3" id="KW-1185">Reference proteome</keyword>
<evidence type="ECO:0000313" key="2">
    <source>
        <dbReference type="EMBL" id="CAJ0584259.1"/>
    </source>
</evidence>